<proteinExistence type="predicted"/>
<gene>
    <name evidence="3" type="ORF">EV44_g4482</name>
</gene>
<dbReference type="HOGENOM" id="CLU_339468_0_0_1"/>
<evidence type="ECO:0000313" key="4">
    <source>
        <dbReference type="Proteomes" id="UP000030854"/>
    </source>
</evidence>
<reference evidence="3 4" key="1">
    <citation type="journal article" date="2014" name="BMC Genomics">
        <title>Adaptive genomic structural variation in the grape powdery mildew pathogen, Erysiphe necator.</title>
        <authorList>
            <person name="Jones L."/>
            <person name="Riaz S."/>
            <person name="Morales-Cruz A."/>
            <person name="Amrine K.C."/>
            <person name="McGuire B."/>
            <person name="Gubler W.D."/>
            <person name="Walker M.A."/>
            <person name="Cantu D."/>
        </authorList>
    </citation>
    <scope>NUCLEOTIDE SEQUENCE [LARGE SCALE GENOMIC DNA]</scope>
    <source>
        <strain evidence="4">c</strain>
    </source>
</reference>
<feature type="region of interest" description="Disordered" evidence="1">
    <location>
        <begin position="1"/>
        <end position="36"/>
    </location>
</feature>
<keyword evidence="4" id="KW-1185">Reference proteome</keyword>
<dbReference type="EMBL" id="JNVN01000990">
    <property type="protein sequence ID" value="KHJ34210.1"/>
    <property type="molecule type" value="Genomic_DNA"/>
</dbReference>
<dbReference type="OMA" id="EFDDVRN"/>
<dbReference type="Proteomes" id="UP000030854">
    <property type="component" value="Unassembled WGS sequence"/>
</dbReference>
<feature type="domain" description="DUF8004" evidence="2">
    <location>
        <begin position="345"/>
        <end position="443"/>
    </location>
</feature>
<dbReference type="AlphaFoldDB" id="A0A0B1PA49"/>
<evidence type="ECO:0000313" key="3">
    <source>
        <dbReference type="EMBL" id="KHJ34210.1"/>
    </source>
</evidence>
<dbReference type="PANTHER" id="PTHR39601">
    <property type="entry name" value="CHORIOGENIN HMINOR"/>
    <property type="match status" value="1"/>
</dbReference>
<comment type="caution">
    <text evidence="3">The sequence shown here is derived from an EMBL/GenBank/DDBJ whole genome shotgun (WGS) entry which is preliminary data.</text>
</comment>
<dbReference type="InterPro" id="IPR058317">
    <property type="entry name" value="DUF8004"/>
</dbReference>
<dbReference type="PANTHER" id="PTHR39601:SF2">
    <property type="entry name" value="CHORIOGENIN HMINOR"/>
    <property type="match status" value="1"/>
</dbReference>
<evidence type="ECO:0000259" key="2">
    <source>
        <dbReference type="Pfam" id="PF26013"/>
    </source>
</evidence>
<protein>
    <recommendedName>
        <fullName evidence="2">DUF8004 domain-containing protein</fullName>
    </recommendedName>
</protein>
<accession>A0A0B1PA49</accession>
<dbReference type="Pfam" id="PF26013">
    <property type="entry name" value="DUF8004"/>
    <property type="match status" value="1"/>
</dbReference>
<organism evidence="3 4">
    <name type="scientific">Uncinula necator</name>
    <name type="common">Grape powdery mildew</name>
    <dbReference type="NCBI Taxonomy" id="52586"/>
    <lineage>
        <taxon>Eukaryota</taxon>
        <taxon>Fungi</taxon>
        <taxon>Dikarya</taxon>
        <taxon>Ascomycota</taxon>
        <taxon>Pezizomycotina</taxon>
        <taxon>Leotiomycetes</taxon>
        <taxon>Erysiphales</taxon>
        <taxon>Erysiphaceae</taxon>
        <taxon>Erysiphe</taxon>
    </lineage>
</organism>
<sequence length="897" mass="102764">MSGRSGYVRAEQATRSQLNYKRSLHKPKTQADTDTSKIVSSEFLCPSENRSIGTPANREDSNITSENLSLIQSPRNSRTCGATCQINLPSHLEKSPFRAKIEEKSVKCRNEIRRAFRMEKEKKLRTISSASNIGDLDLKKRSQLYECLNLINSHTCSHPHICYQNNQLENIKYQSPLNIQLKRWFGAGRCVEPWAKLRKDPELFDSFGDTLIYFCDTKMNAPYPDPSIRINSHLIEATGSRILISMLRENCIVDGLSPPQKKYGSLRTPHSFQDCHFDSQVSYEIFFPTPYGLSDTDAQNYQVTTRNVFALFLNSSLVGHTMYHALNDLRSRIEEYMPEGTDVTRMIINWIKGRGIDDPRQSLSSAFSLIAWSEDKNVLWEEGWIEAFCHAVGMRALKPDQRLELIPEFHYLSPIAKTLLSRFSNDTQLLIRGCQFRLCDFDFADMWDIVDQKQSTGRSAFDRLQKFLVQHYQKVFGSWPPLINDDEKYWLTRMVAKKLSLDFGALYDYLVNRSISWEFDEEHAGRKWNMKCTSNQNFDPDTTQLPFSDMIILFDDRMGYPHIPHPYCLTPEPVLAQYNLKGFKNVAKNTQQHEELMQERHAAMAYQDSTNIYILGSDFVSNDLVDSFTNFEREESYVNIDLYNCRRGRWILIYGILQVLASISVDTPQLRYVENVDYHLQSSLRGTPPWRGANKNQNEAEHTGSHCWLVPSKWGPPQDFDTVSLTSPSLQASKARVISNSNSAYNNANRCSSTSFNSCNINLSLLSTTLNNLNISPDRISNKLCRSCSLASLESCRETSKQSWNNRSGLNNCRQIISPCQSIDSFTSSMDNLVMSPLPLRSSHLHCIQNSAELSSREVSRIPCDHQKLNTAEVFHQKKTSADIENFKPPILDENLT</sequence>
<name>A0A0B1PA49_UNCNE</name>
<dbReference type="STRING" id="52586.A0A0B1PA49"/>
<evidence type="ECO:0000256" key="1">
    <source>
        <dbReference type="SAM" id="MobiDB-lite"/>
    </source>
</evidence>